<protein>
    <submittedName>
        <fullName evidence="1">Uncharacterized protein</fullName>
    </submittedName>
</protein>
<evidence type="ECO:0000313" key="1">
    <source>
        <dbReference type="EMBL" id="MDI6102632.1"/>
    </source>
</evidence>
<organism evidence="1 2">
    <name type="scientific">Actinoplanes sandaracinus</name>
    <dbReference type="NCBI Taxonomy" id="3045177"/>
    <lineage>
        <taxon>Bacteria</taxon>
        <taxon>Bacillati</taxon>
        <taxon>Actinomycetota</taxon>
        <taxon>Actinomycetes</taxon>
        <taxon>Micromonosporales</taxon>
        <taxon>Micromonosporaceae</taxon>
        <taxon>Actinoplanes</taxon>
    </lineage>
</organism>
<dbReference type="RefSeq" id="WP_282763702.1">
    <property type="nucleotide sequence ID" value="NZ_JASCTH010000021.1"/>
</dbReference>
<accession>A0ABT6WSB0</accession>
<comment type="caution">
    <text evidence="1">The sequence shown here is derived from an EMBL/GenBank/DDBJ whole genome shotgun (WGS) entry which is preliminary data.</text>
</comment>
<name>A0ABT6WSB0_9ACTN</name>
<dbReference type="EMBL" id="JASCTH010000021">
    <property type="protein sequence ID" value="MDI6102632.1"/>
    <property type="molecule type" value="Genomic_DNA"/>
</dbReference>
<proteinExistence type="predicted"/>
<reference evidence="1 2" key="1">
    <citation type="submission" date="2023-05" db="EMBL/GenBank/DDBJ databases">
        <title>Actinoplanes sp. NEAU-A12 genome sequencing.</title>
        <authorList>
            <person name="Wang Z.-S."/>
        </authorList>
    </citation>
    <scope>NUCLEOTIDE SEQUENCE [LARGE SCALE GENOMIC DNA]</scope>
    <source>
        <strain evidence="1 2">NEAU-A12</strain>
    </source>
</reference>
<sequence>MEILPGEGVALARVGESRDVVESRVGPPVHPGRQDRAVYATSPMLVISYFEDEVELVEMGYSGDGGEEVFFDGVQLTYRIMSDVVADLEARGHRAVPSDIGFSFRPGFSIFSMGSQSARDLDPQAADDASVVEGVSVAPAEYFLELLDDDDDDDGKPGE</sequence>
<keyword evidence="2" id="KW-1185">Reference proteome</keyword>
<dbReference type="Proteomes" id="UP001241758">
    <property type="component" value="Unassembled WGS sequence"/>
</dbReference>
<evidence type="ECO:0000313" key="2">
    <source>
        <dbReference type="Proteomes" id="UP001241758"/>
    </source>
</evidence>
<gene>
    <name evidence="1" type="ORF">QLQ12_28820</name>
</gene>